<gene>
    <name evidence="5" type="ORF">BDZ31_000249</name>
</gene>
<accession>A0A840I6Y9</accession>
<sequence length="336" mass="35195">MAITQMSDLDLVPAARLRALAHIAQQAARRDAPARRAARALDAVAELTACDALSLYAWDPVARDHALVRGWGYAPADFPERGGGDLLADDGYQLARRNRWPLRLTDVRRRRPPLHRVLELARFGEGMTACLFTADGRYTGVVNLNVERDEPFDDGLLAVVALAVPALAEITDATGSLQEAAGLLPAGMPAVVLRPDGTAVALPHRASSPLLAPGGAALAAALRRAPAGPGTAAFLVAEPDGALTRVLVVRPADPSAGRALLVGAEPASVPLSRRELEVVTLLVDGATNPEIAERLVVSRHTVATHLAHILDRLGVATRGAAAARAVRDGLTLVEAA</sequence>
<dbReference type="PANTHER" id="PTHR44688">
    <property type="entry name" value="DNA-BINDING TRANSCRIPTIONAL ACTIVATOR DEVR_DOSR"/>
    <property type="match status" value="1"/>
</dbReference>
<organism evidence="5 6">
    <name type="scientific">Conexibacter arvalis</name>
    <dbReference type="NCBI Taxonomy" id="912552"/>
    <lineage>
        <taxon>Bacteria</taxon>
        <taxon>Bacillati</taxon>
        <taxon>Actinomycetota</taxon>
        <taxon>Thermoleophilia</taxon>
        <taxon>Solirubrobacterales</taxon>
        <taxon>Conexibacteraceae</taxon>
        <taxon>Conexibacter</taxon>
    </lineage>
</organism>
<keyword evidence="6" id="KW-1185">Reference proteome</keyword>
<keyword evidence="3" id="KW-0804">Transcription</keyword>
<dbReference type="Gene3D" id="1.10.10.10">
    <property type="entry name" value="Winged helix-like DNA-binding domain superfamily/Winged helix DNA-binding domain"/>
    <property type="match status" value="1"/>
</dbReference>
<dbReference type="AlphaFoldDB" id="A0A840I6Y9"/>
<dbReference type="PANTHER" id="PTHR44688:SF16">
    <property type="entry name" value="DNA-BINDING TRANSCRIPTIONAL ACTIVATOR DEVR_DOSR"/>
    <property type="match status" value="1"/>
</dbReference>
<dbReference type="Pfam" id="PF00196">
    <property type="entry name" value="GerE"/>
    <property type="match status" value="1"/>
</dbReference>
<keyword evidence="1" id="KW-0805">Transcription regulation</keyword>
<proteinExistence type="predicted"/>
<dbReference type="PRINTS" id="PR00038">
    <property type="entry name" value="HTHLUXR"/>
</dbReference>
<dbReference type="InterPro" id="IPR036388">
    <property type="entry name" value="WH-like_DNA-bd_sf"/>
</dbReference>
<dbReference type="SMART" id="SM00421">
    <property type="entry name" value="HTH_LUXR"/>
    <property type="match status" value="1"/>
</dbReference>
<dbReference type="Gene3D" id="3.30.450.40">
    <property type="match status" value="1"/>
</dbReference>
<comment type="caution">
    <text evidence="5">The sequence shown here is derived from an EMBL/GenBank/DDBJ whole genome shotgun (WGS) entry which is preliminary data.</text>
</comment>
<keyword evidence="2 5" id="KW-0238">DNA-binding</keyword>
<dbReference type="SUPFAM" id="SSF46894">
    <property type="entry name" value="C-terminal effector domain of the bipartite response regulators"/>
    <property type="match status" value="1"/>
</dbReference>
<dbReference type="PROSITE" id="PS50043">
    <property type="entry name" value="HTH_LUXR_2"/>
    <property type="match status" value="1"/>
</dbReference>
<dbReference type="InterPro" id="IPR000792">
    <property type="entry name" value="Tscrpt_reg_LuxR_C"/>
</dbReference>
<evidence type="ECO:0000256" key="1">
    <source>
        <dbReference type="ARBA" id="ARBA00023015"/>
    </source>
</evidence>
<evidence type="ECO:0000259" key="4">
    <source>
        <dbReference type="PROSITE" id="PS50043"/>
    </source>
</evidence>
<dbReference type="InterPro" id="IPR016032">
    <property type="entry name" value="Sig_transdc_resp-reg_C-effctor"/>
</dbReference>
<protein>
    <submittedName>
        <fullName evidence="5">DNA-binding CsgD family transcriptional regulator</fullName>
    </submittedName>
</protein>
<dbReference type="InterPro" id="IPR029016">
    <property type="entry name" value="GAF-like_dom_sf"/>
</dbReference>
<dbReference type="GO" id="GO:0003677">
    <property type="term" value="F:DNA binding"/>
    <property type="evidence" value="ECO:0007669"/>
    <property type="project" value="UniProtKB-KW"/>
</dbReference>
<dbReference type="EMBL" id="JACHNU010000001">
    <property type="protein sequence ID" value="MBB4660676.1"/>
    <property type="molecule type" value="Genomic_DNA"/>
</dbReference>
<dbReference type="Proteomes" id="UP000585272">
    <property type="component" value="Unassembled WGS sequence"/>
</dbReference>
<evidence type="ECO:0000256" key="2">
    <source>
        <dbReference type="ARBA" id="ARBA00023125"/>
    </source>
</evidence>
<name>A0A840I6Y9_9ACTN</name>
<dbReference type="PROSITE" id="PS00622">
    <property type="entry name" value="HTH_LUXR_1"/>
    <property type="match status" value="1"/>
</dbReference>
<evidence type="ECO:0000256" key="3">
    <source>
        <dbReference type="ARBA" id="ARBA00023163"/>
    </source>
</evidence>
<reference evidence="5 6" key="1">
    <citation type="submission" date="2020-08" db="EMBL/GenBank/DDBJ databases">
        <title>Genomic Encyclopedia of Archaeal and Bacterial Type Strains, Phase II (KMG-II): from individual species to whole genera.</title>
        <authorList>
            <person name="Goeker M."/>
        </authorList>
    </citation>
    <scope>NUCLEOTIDE SEQUENCE [LARGE SCALE GENOMIC DNA]</scope>
    <source>
        <strain evidence="5 6">DSM 23288</strain>
    </source>
</reference>
<evidence type="ECO:0000313" key="6">
    <source>
        <dbReference type="Proteomes" id="UP000585272"/>
    </source>
</evidence>
<dbReference type="CDD" id="cd06170">
    <property type="entry name" value="LuxR_C_like"/>
    <property type="match status" value="1"/>
</dbReference>
<dbReference type="GO" id="GO:0006355">
    <property type="term" value="P:regulation of DNA-templated transcription"/>
    <property type="evidence" value="ECO:0007669"/>
    <property type="project" value="InterPro"/>
</dbReference>
<feature type="domain" description="HTH luxR-type" evidence="4">
    <location>
        <begin position="264"/>
        <end position="329"/>
    </location>
</feature>
<evidence type="ECO:0000313" key="5">
    <source>
        <dbReference type="EMBL" id="MBB4660676.1"/>
    </source>
</evidence>
<dbReference type="RefSeq" id="WP_221242775.1">
    <property type="nucleotide sequence ID" value="NZ_JACHNU010000001.1"/>
</dbReference>